<dbReference type="CDD" id="cd02440">
    <property type="entry name" value="AdoMet_MTases"/>
    <property type="match status" value="1"/>
</dbReference>
<evidence type="ECO:0000256" key="2">
    <source>
        <dbReference type="ARBA" id="ARBA00022679"/>
    </source>
</evidence>
<gene>
    <name evidence="4" type="ORF">ACFFV7_09810</name>
</gene>
<dbReference type="Gene3D" id="3.40.50.150">
    <property type="entry name" value="Vaccinia Virus protein VP39"/>
    <property type="match status" value="1"/>
</dbReference>
<dbReference type="GO" id="GO:0008168">
    <property type="term" value="F:methyltransferase activity"/>
    <property type="evidence" value="ECO:0007669"/>
    <property type="project" value="UniProtKB-KW"/>
</dbReference>
<dbReference type="Proteomes" id="UP001589647">
    <property type="component" value="Unassembled WGS sequence"/>
</dbReference>
<protein>
    <submittedName>
        <fullName evidence="4">Class I SAM-dependent methyltransferase</fullName>
        <ecNumber evidence="4">2.1.1.-</ecNumber>
    </submittedName>
</protein>
<comment type="caution">
    <text evidence="4">The sequence shown here is derived from an EMBL/GenBank/DDBJ whole genome shotgun (WGS) entry which is preliminary data.</text>
</comment>
<name>A0ABV5IAC8_9ACTN</name>
<evidence type="ECO:0000313" key="4">
    <source>
        <dbReference type="EMBL" id="MFB9201486.1"/>
    </source>
</evidence>
<dbReference type="PANTHER" id="PTHR44942">
    <property type="entry name" value="METHYLTRANSF_11 DOMAIN-CONTAINING PROTEIN"/>
    <property type="match status" value="1"/>
</dbReference>
<keyword evidence="1 4" id="KW-0489">Methyltransferase</keyword>
<dbReference type="InterPro" id="IPR051052">
    <property type="entry name" value="Diverse_substrate_MTase"/>
</dbReference>
<reference evidence="4 5" key="1">
    <citation type="submission" date="2024-09" db="EMBL/GenBank/DDBJ databases">
        <authorList>
            <person name="Sun Q."/>
            <person name="Mori K."/>
        </authorList>
    </citation>
    <scope>NUCLEOTIDE SEQUENCE [LARGE SCALE GENOMIC DNA]</scope>
    <source>
        <strain evidence="4 5">CCM 3426</strain>
    </source>
</reference>
<dbReference type="Pfam" id="PF13649">
    <property type="entry name" value="Methyltransf_25"/>
    <property type="match status" value="1"/>
</dbReference>
<keyword evidence="2 4" id="KW-0808">Transferase</keyword>
<dbReference type="GO" id="GO:0032259">
    <property type="term" value="P:methylation"/>
    <property type="evidence" value="ECO:0007669"/>
    <property type="project" value="UniProtKB-KW"/>
</dbReference>
<dbReference type="RefSeq" id="WP_229824392.1">
    <property type="nucleotide sequence ID" value="NZ_BMRC01000011.1"/>
</dbReference>
<dbReference type="PANTHER" id="PTHR44942:SF4">
    <property type="entry name" value="METHYLTRANSFERASE TYPE 11 DOMAIN-CONTAINING PROTEIN"/>
    <property type="match status" value="1"/>
</dbReference>
<evidence type="ECO:0000259" key="3">
    <source>
        <dbReference type="Pfam" id="PF13649"/>
    </source>
</evidence>
<feature type="domain" description="Methyltransferase" evidence="3">
    <location>
        <begin position="36"/>
        <end position="121"/>
    </location>
</feature>
<dbReference type="EC" id="2.1.1.-" evidence="4"/>
<dbReference type="InterPro" id="IPR029063">
    <property type="entry name" value="SAM-dependent_MTases_sf"/>
</dbReference>
<organism evidence="4 5">
    <name type="scientific">Nonomuraea spiralis</name>
    <dbReference type="NCBI Taxonomy" id="46182"/>
    <lineage>
        <taxon>Bacteria</taxon>
        <taxon>Bacillati</taxon>
        <taxon>Actinomycetota</taxon>
        <taxon>Actinomycetes</taxon>
        <taxon>Streptosporangiales</taxon>
        <taxon>Streptosporangiaceae</taxon>
        <taxon>Nonomuraea</taxon>
    </lineage>
</organism>
<evidence type="ECO:0000313" key="5">
    <source>
        <dbReference type="Proteomes" id="UP001589647"/>
    </source>
</evidence>
<accession>A0ABV5IAC8</accession>
<keyword evidence="5" id="KW-1185">Reference proteome</keyword>
<proteinExistence type="predicted"/>
<dbReference type="EMBL" id="JBHMEI010000005">
    <property type="protein sequence ID" value="MFB9201486.1"/>
    <property type="molecule type" value="Genomic_DNA"/>
</dbReference>
<evidence type="ECO:0000256" key="1">
    <source>
        <dbReference type="ARBA" id="ARBA00022603"/>
    </source>
</evidence>
<sequence>MAESFGADADRYDRTRPRYPEAMVTRVAASLPGPYVLDVGIGTGIAARQFQAAGCEVFGVDVDARMAGLARRDGIEVEVSAFESWDPAGRTFDGVVAGQTWHWIDPVAGAAKAAEVLRPGGRLALFWNVFQPPAALGDAFAEVYRRVLPGMPSLAQAGPAVGMYLSLLDKIADGIRAAGAFGEPEEWRYDWERVYTRDEWLEQVPTHGPATGLPPEQLRELLDGLGAAVDAAGGAFTVHYDVLVLTAVRAAGAE</sequence>
<dbReference type="SUPFAM" id="SSF53335">
    <property type="entry name" value="S-adenosyl-L-methionine-dependent methyltransferases"/>
    <property type="match status" value="1"/>
</dbReference>
<dbReference type="InterPro" id="IPR041698">
    <property type="entry name" value="Methyltransf_25"/>
</dbReference>